<dbReference type="AlphaFoldDB" id="A0A182S4B4"/>
<dbReference type="EnsemblMetazoa" id="AFUN015230-RA">
    <property type="protein sequence ID" value="AFUN015230-PA"/>
    <property type="gene ID" value="AFUN015230"/>
</dbReference>
<evidence type="ECO:0000313" key="1">
    <source>
        <dbReference type="EnsemblMetazoa" id="AFUN015230-PA"/>
    </source>
</evidence>
<organism evidence="1">
    <name type="scientific">Anopheles funestus</name>
    <name type="common">African malaria mosquito</name>
    <dbReference type="NCBI Taxonomy" id="62324"/>
    <lineage>
        <taxon>Eukaryota</taxon>
        <taxon>Metazoa</taxon>
        <taxon>Ecdysozoa</taxon>
        <taxon>Arthropoda</taxon>
        <taxon>Hexapoda</taxon>
        <taxon>Insecta</taxon>
        <taxon>Pterygota</taxon>
        <taxon>Neoptera</taxon>
        <taxon>Endopterygota</taxon>
        <taxon>Diptera</taxon>
        <taxon>Nematocera</taxon>
        <taxon>Culicoidea</taxon>
        <taxon>Culicidae</taxon>
        <taxon>Anophelinae</taxon>
        <taxon>Anopheles</taxon>
    </lineage>
</organism>
<proteinExistence type="predicted"/>
<protein>
    <submittedName>
        <fullName evidence="1">Uncharacterized protein</fullName>
    </submittedName>
</protein>
<sequence length="172" mass="19302">MSVVLKLLCMPSAADSVAQFRMRSLLSFQRSVSVDERFLLLSLGFSKLPSFSSIVRFSKLQLDRFSTLVASEFIDDTEIDISDRSVEKLSCDGERRIRFVTARAGVVELFCDAIGCRPVPVVFCVSCYWTTLFQTALTGTVRIRFCCSVYRLPSRRNLCSVSISCKGSRMSC</sequence>
<reference evidence="1" key="1">
    <citation type="submission" date="2020-05" db="UniProtKB">
        <authorList>
            <consortium name="EnsemblMetazoa"/>
        </authorList>
    </citation>
    <scope>IDENTIFICATION</scope>
    <source>
        <strain evidence="1">FUMOZ</strain>
    </source>
</reference>
<dbReference type="VEuPathDB" id="VectorBase:AFUN015230"/>
<accession>A0A182S4B4</accession>
<name>A0A182S4B4_ANOFN</name>